<dbReference type="OMA" id="KHECHAN"/>
<protein>
    <submittedName>
        <fullName evidence="6">RING finger protein</fullName>
    </submittedName>
</protein>
<dbReference type="STRING" id="578461.R0KTL4"/>
<dbReference type="EMBL" id="KB908974">
    <property type="protein sequence ID" value="EOB13572.1"/>
    <property type="molecule type" value="Genomic_DNA"/>
</dbReference>
<dbReference type="PROSITE" id="PS50089">
    <property type="entry name" value="ZF_RING_2"/>
    <property type="match status" value="1"/>
</dbReference>
<name>R0KTL4_NOSB1</name>
<dbReference type="InterPro" id="IPR001841">
    <property type="entry name" value="Znf_RING"/>
</dbReference>
<dbReference type="HOGENOM" id="CLU_1424627_0_0_1"/>
<keyword evidence="3" id="KW-0862">Zinc</keyword>
<reference evidence="6 7" key="1">
    <citation type="journal article" date="2013" name="BMC Genomics">
        <title>Comparative genomics of parasitic silkworm microsporidia reveal an association between genome expansion and host adaptation.</title>
        <authorList>
            <person name="Pan G."/>
            <person name="Xu J."/>
            <person name="Li T."/>
            <person name="Xia Q."/>
            <person name="Liu S.L."/>
            <person name="Zhang G."/>
            <person name="Li S."/>
            <person name="Li C."/>
            <person name="Liu H."/>
            <person name="Yang L."/>
            <person name="Liu T."/>
            <person name="Zhang X."/>
            <person name="Wu Z."/>
            <person name="Fan W."/>
            <person name="Dang X."/>
            <person name="Xiang H."/>
            <person name="Tao M."/>
            <person name="Li Y."/>
            <person name="Hu J."/>
            <person name="Li Z."/>
            <person name="Lin L."/>
            <person name="Luo J."/>
            <person name="Geng L."/>
            <person name="Wang L."/>
            <person name="Long M."/>
            <person name="Wan Y."/>
            <person name="He N."/>
            <person name="Zhang Z."/>
            <person name="Lu C."/>
            <person name="Keeling P.J."/>
            <person name="Wang J."/>
            <person name="Xiang Z."/>
            <person name="Zhou Z."/>
        </authorList>
    </citation>
    <scope>NUCLEOTIDE SEQUENCE [LARGE SCALE GENOMIC DNA]</scope>
    <source>
        <strain evidence="7">CQ1 / CVCC 102059</strain>
    </source>
</reference>
<keyword evidence="2 4" id="KW-0863">Zinc-finger</keyword>
<evidence type="ECO:0000256" key="2">
    <source>
        <dbReference type="ARBA" id="ARBA00022771"/>
    </source>
</evidence>
<feature type="domain" description="RING-type" evidence="5">
    <location>
        <begin position="32"/>
        <end position="70"/>
    </location>
</feature>
<dbReference type="InterPro" id="IPR013083">
    <property type="entry name" value="Znf_RING/FYVE/PHD"/>
</dbReference>
<evidence type="ECO:0000313" key="7">
    <source>
        <dbReference type="Proteomes" id="UP000016927"/>
    </source>
</evidence>
<dbReference type="VEuPathDB" id="MicrosporidiaDB:NBO_66g0031"/>
<evidence type="ECO:0000256" key="4">
    <source>
        <dbReference type="PROSITE-ProRule" id="PRU00175"/>
    </source>
</evidence>
<dbReference type="SMART" id="SM00184">
    <property type="entry name" value="RING"/>
    <property type="match status" value="1"/>
</dbReference>
<keyword evidence="1" id="KW-0479">Metal-binding</keyword>
<dbReference type="Proteomes" id="UP000016927">
    <property type="component" value="Unassembled WGS sequence"/>
</dbReference>
<gene>
    <name evidence="6" type="ORF">NBO_66g0031</name>
</gene>
<dbReference type="PROSITE" id="PS00518">
    <property type="entry name" value="ZF_RING_1"/>
    <property type="match status" value="1"/>
</dbReference>
<accession>R0KTL4</accession>
<proteinExistence type="predicted"/>
<evidence type="ECO:0000259" key="5">
    <source>
        <dbReference type="PROSITE" id="PS50089"/>
    </source>
</evidence>
<evidence type="ECO:0000256" key="3">
    <source>
        <dbReference type="ARBA" id="ARBA00022833"/>
    </source>
</evidence>
<dbReference type="AlphaFoldDB" id="R0KTL4"/>
<dbReference type="PANTHER" id="PTHR23327">
    <property type="entry name" value="RING FINGER PROTEIN 127"/>
    <property type="match status" value="1"/>
</dbReference>
<keyword evidence="7" id="KW-1185">Reference proteome</keyword>
<dbReference type="InterPro" id="IPR017907">
    <property type="entry name" value="Znf_RING_CS"/>
</dbReference>
<evidence type="ECO:0000313" key="6">
    <source>
        <dbReference type="EMBL" id="EOB13572.1"/>
    </source>
</evidence>
<dbReference type="GO" id="GO:0008270">
    <property type="term" value="F:zinc ion binding"/>
    <property type="evidence" value="ECO:0007669"/>
    <property type="project" value="UniProtKB-KW"/>
</dbReference>
<sequence length="213" mass="25140">MFPKSVIVLKKKEIGVLPDNIHHLKIKYSGDCPICLQFHTNPVTSYCEHVYCRDCIYESLDFTLECPICKKEISRLFDVHLNLKEDVGEFLCFKLLSDLEMTLRPESEYLKYPYQKIYFLEEESNKPQKKSFKSSLYEIKSTPTYFYQSVDGQPYFLDNEILSRIIRREGIKNLPRLLYGKIESVKESLVGKKKNLKHLHEETVIYIVKIIIL</sequence>
<evidence type="ECO:0000256" key="1">
    <source>
        <dbReference type="ARBA" id="ARBA00022723"/>
    </source>
</evidence>
<dbReference type="Gene3D" id="3.30.40.10">
    <property type="entry name" value="Zinc/RING finger domain, C3HC4 (zinc finger)"/>
    <property type="match status" value="1"/>
</dbReference>
<dbReference type="Pfam" id="PF13923">
    <property type="entry name" value="zf-C3HC4_2"/>
    <property type="match status" value="1"/>
</dbReference>
<organism evidence="6 7">
    <name type="scientific">Nosema bombycis (strain CQ1 / CVCC 102059)</name>
    <name type="common">Microsporidian parasite</name>
    <name type="synonym">Pebrine of silkworm</name>
    <dbReference type="NCBI Taxonomy" id="578461"/>
    <lineage>
        <taxon>Eukaryota</taxon>
        <taxon>Fungi</taxon>
        <taxon>Fungi incertae sedis</taxon>
        <taxon>Microsporidia</taxon>
        <taxon>Nosematidae</taxon>
        <taxon>Nosema</taxon>
    </lineage>
</organism>
<dbReference type="SUPFAM" id="SSF57850">
    <property type="entry name" value="RING/U-box"/>
    <property type="match status" value="1"/>
</dbReference>
<dbReference type="OrthoDB" id="2192876at2759"/>